<dbReference type="Pfam" id="PF02913">
    <property type="entry name" value="FAD-oxidase_C"/>
    <property type="match status" value="1"/>
</dbReference>
<evidence type="ECO:0000313" key="7">
    <source>
        <dbReference type="Proteomes" id="UP000593765"/>
    </source>
</evidence>
<dbReference type="InterPro" id="IPR006094">
    <property type="entry name" value="Oxid_FAD_bind_N"/>
</dbReference>
<dbReference type="SUPFAM" id="SSF55103">
    <property type="entry name" value="FAD-linked oxidases, C-terminal domain"/>
    <property type="match status" value="1"/>
</dbReference>
<organism evidence="6 7">
    <name type="scientific">Humisphaera borealis</name>
    <dbReference type="NCBI Taxonomy" id="2807512"/>
    <lineage>
        <taxon>Bacteria</taxon>
        <taxon>Pseudomonadati</taxon>
        <taxon>Planctomycetota</taxon>
        <taxon>Phycisphaerae</taxon>
        <taxon>Tepidisphaerales</taxon>
        <taxon>Tepidisphaeraceae</taxon>
        <taxon>Humisphaera</taxon>
    </lineage>
</organism>
<feature type="domain" description="FAD-binding PCMH-type" evidence="5">
    <location>
        <begin position="38"/>
        <end position="222"/>
    </location>
</feature>
<evidence type="ECO:0000259" key="5">
    <source>
        <dbReference type="PROSITE" id="PS51387"/>
    </source>
</evidence>
<dbReference type="Gene3D" id="1.10.45.10">
    <property type="entry name" value="Vanillyl-alcohol Oxidase, Chain A, domain 4"/>
    <property type="match status" value="1"/>
</dbReference>
<keyword evidence="7" id="KW-1185">Reference proteome</keyword>
<dbReference type="GO" id="GO:0071949">
    <property type="term" value="F:FAD binding"/>
    <property type="evidence" value="ECO:0007669"/>
    <property type="project" value="InterPro"/>
</dbReference>
<evidence type="ECO:0000256" key="2">
    <source>
        <dbReference type="ARBA" id="ARBA00022630"/>
    </source>
</evidence>
<dbReference type="InterPro" id="IPR004113">
    <property type="entry name" value="FAD-bd_oxidored_4_C"/>
</dbReference>
<dbReference type="Gene3D" id="3.30.465.10">
    <property type="match status" value="1"/>
</dbReference>
<dbReference type="GO" id="GO:0016491">
    <property type="term" value="F:oxidoreductase activity"/>
    <property type="evidence" value="ECO:0007669"/>
    <property type="project" value="UniProtKB-KW"/>
</dbReference>
<keyword evidence="4" id="KW-0560">Oxidoreductase</keyword>
<evidence type="ECO:0000256" key="1">
    <source>
        <dbReference type="ARBA" id="ARBA00001974"/>
    </source>
</evidence>
<dbReference type="PANTHER" id="PTHR42934:SF1">
    <property type="entry name" value="GLYCOLATE OXIDASE SUBUNIT GLCD"/>
    <property type="match status" value="1"/>
</dbReference>
<dbReference type="PROSITE" id="PS51387">
    <property type="entry name" value="FAD_PCMH"/>
    <property type="match status" value="1"/>
</dbReference>
<dbReference type="InterPro" id="IPR036318">
    <property type="entry name" value="FAD-bd_PCMH-like_sf"/>
</dbReference>
<keyword evidence="3" id="KW-0274">FAD</keyword>
<dbReference type="PANTHER" id="PTHR42934">
    <property type="entry name" value="GLYCOLATE OXIDASE SUBUNIT GLCD"/>
    <property type="match status" value="1"/>
</dbReference>
<keyword evidence="2" id="KW-0285">Flavoprotein</keyword>
<dbReference type="AlphaFoldDB" id="A0A7M2WV43"/>
<reference evidence="6 7" key="1">
    <citation type="submission" date="2020-10" db="EMBL/GenBank/DDBJ databases">
        <title>Wide distribution of Phycisphaera-like planctomycetes from WD2101 soil group in peatlands and genome analysis of the first cultivated representative.</title>
        <authorList>
            <person name="Dedysh S.N."/>
            <person name="Beletsky A.V."/>
            <person name="Ivanova A."/>
            <person name="Kulichevskaya I.S."/>
            <person name="Suzina N.E."/>
            <person name="Philippov D.A."/>
            <person name="Rakitin A.L."/>
            <person name="Mardanov A.V."/>
            <person name="Ravin N.V."/>
        </authorList>
    </citation>
    <scope>NUCLEOTIDE SEQUENCE [LARGE SCALE GENOMIC DNA]</scope>
    <source>
        <strain evidence="6 7">M1803</strain>
    </source>
</reference>
<dbReference type="RefSeq" id="WP_206292466.1">
    <property type="nucleotide sequence ID" value="NZ_CP063458.1"/>
</dbReference>
<proteinExistence type="predicted"/>
<accession>A0A7M2WV43</accession>
<evidence type="ECO:0000256" key="3">
    <source>
        <dbReference type="ARBA" id="ARBA00022827"/>
    </source>
</evidence>
<comment type="cofactor">
    <cofactor evidence="1">
        <name>FAD</name>
        <dbReference type="ChEBI" id="CHEBI:57692"/>
    </cofactor>
</comment>
<sequence length="482" mass="51065">MPATASLIDRLTSLVPAGGVLADPASLFVYEADGFTIARARPAAVVFPTTTAQVVAVVKAIGEAGVQIVPRGSGTGLAGGCVAFENGVIVSTTRMNRILAIDLPNRVAHVEAGVRNIQLSDAVAAVPGGAPWHFAPDPSSQRASTIGGNASTNAGGIHTLKDFVSSNHVLGLEMVLPSGEVLITGGQNGCYESGHFDLPGLICGSEGTFGIITKLWVRLVPRATNFRTVVGMFPSTADACEAVSDVIAAGMLPAAMEMMDGRMIQVIEDAYHFGFPPEAAALILTEIDGIPDLLDAQAADVTAIFNRHHAFGIQTSGDPARRAMLWKARKQAFGAIGKISHSYCTQDACVPRSMLAQVLRKIDEIGREYGLNINNVFHAGDGNIHPIFLYDDRIEAEVQNTLAAAEKILQYCIDLGGTVTGEHGVGVEKIHLMPYLFDELTMAQFVAVKHAFDPEERINAGKLIPSDKVKITLLKPGRQAPQ</sequence>
<gene>
    <name evidence="6" type="ORF">IPV69_25050</name>
</gene>
<dbReference type="Gene3D" id="3.30.70.2740">
    <property type="match status" value="1"/>
</dbReference>
<evidence type="ECO:0000256" key="4">
    <source>
        <dbReference type="ARBA" id="ARBA00023002"/>
    </source>
</evidence>
<dbReference type="InterPro" id="IPR051914">
    <property type="entry name" value="FAD-linked_OxidoTrans_Type4"/>
</dbReference>
<protein>
    <submittedName>
        <fullName evidence="6">FAD-binding protein</fullName>
    </submittedName>
</protein>
<dbReference type="InterPro" id="IPR016171">
    <property type="entry name" value="Vanillyl_alc_oxidase_C-sub2"/>
</dbReference>
<evidence type="ECO:0000313" key="6">
    <source>
        <dbReference type="EMBL" id="QOV89427.1"/>
    </source>
</evidence>
<dbReference type="Pfam" id="PF01565">
    <property type="entry name" value="FAD_binding_4"/>
    <property type="match status" value="1"/>
</dbReference>
<dbReference type="InterPro" id="IPR016164">
    <property type="entry name" value="FAD-linked_Oxase-like_C"/>
</dbReference>
<dbReference type="InterPro" id="IPR016166">
    <property type="entry name" value="FAD-bd_PCMH"/>
</dbReference>
<dbReference type="Proteomes" id="UP000593765">
    <property type="component" value="Chromosome"/>
</dbReference>
<dbReference type="EMBL" id="CP063458">
    <property type="protein sequence ID" value="QOV89427.1"/>
    <property type="molecule type" value="Genomic_DNA"/>
</dbReference>
<dbReference type="InterPro" id="IPR016169">
    <property type="entry name" value="FAD-bd_PCMH_sub2"/>
</dbReference>
<dbReference type="SUPFAM" id="SSF56176">
    <property type="entry name" value="FAD-binding/transporter-associated domain-like"/>
    <property type="match status" value="1"/>
</dbReference>
<name>A0A7M2WV43_9BACT</name>
<dbReference type="KEGG" id="hbs:IPV69_25050"/>